<dbReference type="PROSITE" id="PS50206">
    <property type="entry name" value="RHODANESE_3"/>
    <property type="match status" value="2"/>
</dbReference>
<keyword evidence="5" id="KW-0670">Pyruvate</keyword>
<dbReference type="SUPFAM" id="SSF52821">
    <property type="entry name" value="Rhodanese/Cell cycle control phosphatase"/>
    <property type="match status" value="2"/>
</dbReference>
<dbReference type="CDD" id="cd01449">
    <property type="entry name" value="TST_Repeat_2"/>
    <property type="match status" value="1"/>
</dbReference>
<dbReference type="OrthoDB" id="9770030at2"/>
<evidence type="ECO:0000313" key="6">
    <source>
        <dbReference type="Proteomes" id="UP000295064"/>
    </source>
</evidence>
<dbReference type="InterPro" id="IPR001763">
    <property type="entry name" value="Rhodanese-like_dom"/>
</dbReference>
<dbReference type="PANTHER" id="PTHR11364:SF27">
    <property type="entry name" value="SULFURTRANSFERASE"/>
    <property type="match status" value="1"/>
</dbReference>
<organism evidence="5 6">
    <name type="scientific">Halanaerobium saccharolyticum</name>
    <dbReference type="NCBI Taxonomy" id="43595"/>
    <lineage>
        <taxon>Bacteria</taxon>
        <taxon>Bacillati</taxon>
        <taxon>Bacillota</taxon>
        <taxon>Clostridia</taxon>
        <taxon>Halanaerobiales</taxon>
        <taxon>Halanaerobiaceae</taxon>
        <taxon>Halanaerobium</taxon>
    </lineage>
</organism>
<sequence length="305" mass="34496">MNIYYKFNSFLIILISILLLISLSAAAEEDFTAAELLISASELNEKLEAGSENLKIIDVRSSARYLLGHLPDAAHMWGDDLSAVQGWVPELIPKASAFSELAREKGINNDSEIIIYGEQASPWPARLWFIFKVYAHQDVRILRGGYQAWNREDYETEMLPYNPGEGNFEVSDVKNEWLINSDTIAENLDNDDFLVLDTRTEAEYTGEETNSAAPRKGRIPGSIHLEWSAVLDEEGNYKSAAEISRIFQEAGVTRDKEVIAILSHNGVRAAHTFFTLRLLDYNNIKLYDEAWVGWSNRSDLPVEMN</sequence>
<feature type="domain" description="Rhodanese" evidence="4">
    <location>
        <begin position="50"/>
        <end position="158"/>
    </location>
</feature>
<keyword evidence="1 5" id="KW-0808">Transferase</keyword>
<reference evidence="5 6" key="1">
    <citation type="submission" date="2019-03" db="EMBL/GenBank/DDBJ databases">
        <title>Subsurface microbial communities from deep shales in Ohio and West Virginia, USA.</title>
        <authorList>
            <person name="Wrighton K."/>
        </authorList>
    </citation>
    <scope>NUCLEOTIDE SEQUENCE [LARGE SCALE GENOMIC DNA]</scope>
    <source>
        <strain evidence="5 6">MA284_T2</strain>
    </source>
</reference>
<comment type="caution">
    <text evidence="5">The sequence shown here is derived from an EMBL/GenBank/DDBJ whole genome shotgun (WGS) entry which is preliminary data.</text>
</comment>
<name>A0A4R6M1Y8_9FIRM</name>
<dbReference type="RefSeq" id="WP_133513687.1">
    <property type="nucleotide sequence ID" value="NZ_SNWX01000001.1"/>
</dbReference>
<evidence type="ECO:0000256" key="3">
    <source>
        <dbReference type="SAM" id="SignalP"/>
    </source>
</evidence>
<feature type="domain" description="Rhodanese" evidence="4">
    <location>
        <begin position="189"/>
        <end position="303"/>
    </location>
</feature>
<evidence type="ECO:0000256" key="2">
    <source>
        <dbReference type="ARBA" id="ARBA00022737"/>
    </source>
</evidence>
<dbReference type="EMBL" id="SNWX01000001">
    <property type="protein sequence ID" value="TDO95258.1"/>
    <property type="molecule type" value="Genomic_DNA"/>
</dbReference>
<dbReference type="PANTHER" id="PTHR11364">
    <property type="entry name" value="THIOSULFATE SULFERTANSFERASE"/>
    <property type="match status" value="1"/>
</dbReference>
<keyword evidence="3" id="KW-0732">Signal</keyword>
<dbReference type="SMART" id="SM00450">
    <property type="entry name" value="RHOD"/>
    <property type="match status" value="2"/>
</dbReference>
<dbReference type="GO" id="GO:0004792">
    <property type="term" value="F:thiosulfate-cyanide sulfurtransferase activity"/>
    <property type="evidence" value="ECO:0007669"/>
    <property type="project" value="TreeGrafter"/>
</dbReference>
<evidence type="ECO:0000256" key="1">
    <source>
        <dbReference type="ARBA" id="ARBA00022679"/>
    </source>
</evidence>
<evidence type="ECO:0000259" key="4">
    <source>
        <dbReference type="PROSITE" id="PS50206"/>
    </source>
</evidence>
<dbReference type="AlphaFoldDB" id="A0A4R6M1Y8"/>
<dbReference type="Pfam" id="PF00581">
    <property type="entry name" value="Rhodanese"/>
    <property type="match status" value="2"/>
</dbReference>
<evidence type="ECO:0000313" key="5">
    <source>
        <dbReference type="EMBL" id="TDO95258.1"/>
    </source>
</evidence>
<feature type="chain" id="PRO_5039596512" evidence="3">
    <location>
        <begin position="28"/>
        <end position="305"/>
    </location>
</feature>
<accession>A0A4R6M1Y8</accession>
<dbReference type="CDD" id="cd01448">
    <property type="entry name" value="TST_Repeat_1"/>
    <property type="match status" value="1"/>
</dbReference>
<protein>
    <submittedName>
        <fullName evidence="5">Thiosulfate/3-mercaptopyruvate sulfurtransferase</fullName>
    </submittedName>
</protein>
<dbReference type="Proteomes" id="UP000295064">
    <property type="component" value="Unassembled WGS sequence"/>
</dbReference>
<dbReference type="Gene3D" id="3.40.250.10">
    <property type="entry name" value="Rhodanese-like domain"/>
    <property type="match status" value="2"/>
</dbReference>
<dbReference type="InterPro" id="IPR045078">
    <property type="entry name" value="TST/MPST-like"/>
</dbReference>
<keyword evidence="2" id="KW-0677">Repeat</keyword>
<feature type="signal peptide" evidence="3">
    <location>
        <begin position="1"/>
        <end position="27"/>
    </location>
</feature>
<gene>
    <name evidence="5" type="ORF">DFR79_101259</name>
</gene>
<proteinExistence type="predicted"/>
<dbReference type="InterPro" id="IPR036873">
    <property type="entry name" value="Rhodanese-like_dom_sf"/>
</dbReference>